<reference evidence="9 10" key="1">
    <citation type="journal article" date="2019" name="Int. J. Syst. Evol. Microbiol.">
        <title>The Global Catalogue of Microorganisms (GCM) 10K type strain sequencing project: providing services to taxonomists for standard genome sequencing and annotation.</title>
        <authorList>
            <consortium name="The Broad Institute Genomics Platform"/>
            <consortium name="The Broad Institute Genome Sequencing Center for Infectious Disease"/>
            <person name="Wu L."/>
            <person name="Ma J."/>
        </authorList>
    </citation>
    <scope>NUCLEOTIDE SEQUENCE [LARGE SCALE GENOMIC DNA]</scope>
    <source>
        <strain evidence="9 10">JCM 11896</strain>
    </source>
</reference>
<sequence>MSTLAVTPRRRAGRTGSLVAGVFLGAVVLAVVFAGVLFPGGYDAQDLTRRFAEPTWFGPLPLGTDELGRDMLARVLYGGRPALGISAVAAVLATVLGTAAALGATLGGRPWDGLIGRVADVQLAVPTILIALVVLSFSGSGTIPLIGVLTVGSWVLTFRILRAQLATVVALPYIEAARLAGAQGPTLLRRHVLPAAAPLLVVALTLNFSTALVLESSLGYLGLGIQPPRPDWGQIVASGQAQLAGAWWISLVPGAFLVATVVSIQIVGDRIADLLTLPGSQDGTR</sequence>
<feature type="transmembrane region" description="Helical" evidence="7">
    <location>
        <begin position="192"/>
        <end position="214"/>
    </location>
</feature>
<gene>
    <name evidence="9" type="ORF">GCM10009613_45540</name>
</gene>
<dbReference type="Pfam" id="PF00528">
    <property type="entry name" value="BPD_transp_1"/>
    <property type="match status" value="1"/>
</dbReference>
<evidence type="ECO:0000256" key="5">
    <source>
        <dbReference type="ARBA" id="ARBA00022989"/>
    </source>
</evidence>
<evidence type="ECO:0000256" key="3">
    <source>
        <dbReference type="ARBA" id="ARBA00022475"/>
    </source>
</evidence>
<feature type="transmembrane region" description="Helical" evidence="7">
    <location>
        <begin position="82"/>
        <end position="106"/>
    </location>
</feature>
<evidence type="ECO:0000259" key="8">
    <source>
        <dbReference type="PROSITE" id="PS50928"/>
    </source>
</evidence>
<dbReference type="SUPFAM" id="SSF161098">
    <property type="entry name" value="MetI-like"/>
    <property type="match status" value="1"/>
</dbReference>
<keyword evidence="3" id="KW-1003">Cell membrane</keyword>
<feature type="domain" description="ABC transmembrane type-1" evidence="8">
    <location>
        <begin position="79"/>
        <end position="268"/>
    </location>
</feature>
<evidence type="ECO:0000256" key="6">
    <source>
        <dbReference type="ARBA" id="ARBA00023136"/>
    </source>
</evidence>
<organism evidence="9 10">
    <name type="scientific">Pseudonocardia kongjuensis</name>
    <dbReference type="NCBI Taxonomy" id="102227"/>
    <lineage>
        <taxon>Bacteria</taxon>
        <taxon>Bacillati</taxon>
        <taxon>Actinomycetota</taxon>
        <taxon>Actinomycetes</taxon>
        <taxon>Pseudonocardiales</taxon>
        <taxon>Pseudonocardiaceae</taxon>
        <taxon>Pseudonocardia</taxon>
    </lineage>
</organism>
<dbReference type="InterPro" id="IPR035906">
    <property type="entry name" value="MetI-like_sf"/>
</dbReference>
<accession>A0ABN1Y1U6</accession>
<dbReference type="Gene3D" id="1.10.3720.10">
    <property type="entry name" value="MetI-like"/>
    <property type="match status" value="1"/>
</dbReference>
<feature type="transmembrane region" description="Helical" evidence="7">
    <location>
        <begin position="246"/>
        <end position="267"/>
    </location>
</feature>
<keyword evidence="10" id="KW-1185">Reference proteome</keyword>
<keyword evidence="5 7" id="KW-1133">Transmembrane helix</keyword>
<evidence type="ECO:0000256" key="7">
    <source>
        <dbReference type="RuleBase" id="RU363032"/>
    </source>
</evidence>
<feature type="transmembrane region" description="Helical" evidence="7">
    <location>
        <begin position="18"/>
        <end position="38"/>
    </location>
</feature>
<dbReference type="Proteomes" id="UP001501414">
    <property type="component" value="Unassembled WGS sequence"/>
</dbReference>
<comment type="subcellular location">
    <subcellularLocation>
        <location evidence="1 7">Cell membrane</location>
        <topology evidence="1 7">Multi-pass membrane protein</topology>
    </subcellularLocation>
</comment>
<keyword evidence="4 7" id="KW-0812">Transmembrane</keyword>
<protein>
    <submittedName>
        <fullName evidence="9">ABC transporter permease</fullName>
    </submittedName>
</protein>
<evidence type="ECO:0000313" key="9">
    <source>
        <dbReference type="EMBL" id="GAA1395598.1"/>
    </source>
</evidence>
<dbReference type="CDD" id="cd06261">
    <property type="entry name" value="TM_PBP2"/>
    <property type="match status" value="1"/>
</dbReference>
<evidence type="ECO:0000313" key="10">
    <source>
        <dbReference type="Proteomes" id="UP001501414"/>
    </source>
</evidence>
<dbReference type="EMBL" id="BAAAJK010000030">
    <property type="protein sequence ID" value="GAA1395598.1"/>
    <property type="molecule type" value="Genomic_DNA"/>
</dbReference>
<dbReference type="InterPro" id="IPR000515">
    <property type="entry name" value="MetI-like"/>
</dbReference>
<evidence type="ECO:0000256" key="1">
    <source>
        <dbReference type="ARBA" id="ARBA00004651"/>
    </source>
</evidence>
<dbReference type="PANTHER" id="PTHR43386:SF1">
    <property type="entry name" value="D,D-DIPEPTIDE TRANSPORT SYSTEM PERMEASE PROTEIN DDPC-RELATED"/>
    <property type="match status" value="1"/>
</dbReference>
<dbReference type="RefSeq" id="WP_344025826.1">
    <property type="nucleotide sequence ID" value="NZ_BAAAJK010000030.1"/>
</dbReference>
<evidence type="ECO:0000256" key="4">
    <source>
        <dbReference type="ARBA" id="ARBA00022692"/>
    </source>
</evidence>
<name>A0ABN1Y1U6_9PSEU</name>
<dbReference type="PROSITE" id="PS50928">
    <property type="entry name" value="ABC_TM1"/>
    <property type="match status" value="1"/>
</dbReference>
<dbReference type="InterPro" id="IPR050366">
    <property type="entry name" value="BP-dependent_transpt_permease"/>
</dbReference>
<comment type="similarity">
    <text evidence="7">Belongs to the binding-protein-dependent transport system permease family.</text>
</comment>
<dbReference type="PANTHER" id="PTHR43386">
    <property type="entry name" value="OLIGOPEPTIDE TRANSPORT SYSTEM PERMEASE PROTEIN APPC"/>
    <property type="match status" value="1"/>
</dbReference>
<comment type="caution">
    <text evidence="9">The sequence shown here is derived from an EMBL/GenBank/DDBJ whole genome shotgun (WGS) entry which is preliminary data.</text>
</comment>
<keyword evidence="2 7" id="KW-0813">Transport</keyword>
<proteinExistence type="inferred from homology"/>
<evidence type="ECO:0000256" key="2">
    <source>
        <dbReference type="ARBA" id="ARBA00022448"/>
    </source>
</evidence>
<keyword evidence="6 7" id="KW-0472">Membrane</keyword>